<dbReference type="GO" id="GO:0005178">
    <property type="term" value="F:integrin binding"/>
    <property type="evidence" value="ECO:0007669"/>
    <property type="project" value="TreeGrafter"/>
</dbReference>
<evidence type="ECO:0000256" key="7">
    <source>
        <dbReference type="ARBA" id="ARBA00022989"/>
    </source>
</evidence>
<keyword evidence="5" id="KW-0677">Repeat</keyword>
<dbReference type="InterPro" id="IPR032695">
    <property type="entry name" value="Integrin_dom_sf"/>
</dbReference>
<dbReference type="PRINTS" id="PR01185">
    <property type="entry name" value="INTEGRINA"/>
</dbReference>
<keyword evidence="9 12" id="KW-0472">Membrane</keyword>
<sequence>DLYYNIVLDEKKFAPRALFDGSDQRQKEEVIHLLTDGLKCHSLHFQVIDTADYIRPIGFTLQFSLAEQPAGPILDDGCVTTVKNWIPFFKDCGDDDECLTDLALQAHLDISGSRQSPYIVKSYRQRVSAIVMLENRNENAYNTSLNITFSKNLLFTSLLVKDDAQNKVECLVLSPHHRICNVSFPVFRSLMQVSFRMEFEFHCSHLLDEVELYISVSSSESILQRYEMQQAAESVPEEIRPDFNHTFKIKNLGCFPAEGLEAKIYIPTMINAYYHISAVTTAFTEPVLGINCSMSNATDRLRANQDKATEVLSRDFTYVNRLDCSNSWCSIFTCHMNTVDRSEEVVIHIGYMLYGKFFRTVKFRSLKIVTTLTLDVQTPHVLTIAESARYREVIVELIKPVVIAVSLWIIIGSTLGGLLLLALIIFILWKCGFFKRKQKEEDEKDKEEDEKKE</sequence>
<keyword evidence="7 12" id="KW-1133">Transmembrane helix</keyword>
<dbReference type="GO" id="GO:0033627">
    <property type="term" value="P:cell adhesion mediated by integrin"/>
    <property type="evidence" value="ECO:0007669"/>
    <property type="project" value="TreeGrafter"/>
</dbReference>
<reference evidence="15 16" key="1">
    <citation type="journal article" date="2018" name="Nat. Ecol. Evol.">
        <title>Shark genomes provide insights into elasmobranch evolution and the origin of vertebrates.</title>
        <authorList>
            <person name="Hara Y"/>
            <person name="Yamaguchi K"/>
            <person name="Onimaru K"/>
            <person name="Kadota M"/>
            <person name="Koyanagi M"/>
            <person name="Keeley SD"/>
            <person name="Tatsumi K"/>
            <person name="Tanaka K"/>
            <person name="Motone F"/>
            <person name="Kageyama Y"/>
            <person name="Nozu R"/>
            <person name="Adachi N"/>
            <person name="Nishimura O"/>
            <person name="Nakagawa R"/>
            <person name="Tanegashima C"/>
            <person name="Kiyatake I"/>
            <person name="Matsumoto R"/>
            <person name="Murakumo K"/>
            <person name="Nishida K"/>
            <person name="Terakita A"/>
            <person name="Kuratani S"/>
            <person name="Sato K"/>
            <person name="Hyodo S Kuraku.S."/>
        </authorList>
    </citation>
    <scope>NUCLEOTIDE SEQUENCE [LARGE SCALE GENOMIC DNA]</scope>
</reference>
<evidence type="ECO:0000256" key="6">
    <source>
        <dbReference type="ARBA" id="ARBA00022889"/>
    </source>
</evidence>
<dbReference type="PANTHER" id="PTHR23220:SF26">
    <property type="entry name" value="INTEGRIN ALPHA-10"/>
    <property type="match status" value="1"/>
</dbReference>
<dbReference type="InterPro" id="IPR048286">
    <property type="entry name" value="Integrin_alpha_Ig-like_3"/>
</dbReference>
<feature type="domain" description="Integrin alpha third immunoglobulin-like" evidence="14">
    <location>
        <begin position="228"/>
        <end position="380"/>
    </location>
</feature>
<dbReference type="Gene3D" id="2.60.40.1510">
    <property type="entry name" value="ntegrin, alpha v. Chain A, domain 3"/>
    <property type="match status" value="1"/>
</dbReference>
<evidence type="ECO:0000256" key="4">
    <source>
        <dbReference type="ARBA" id="ARBA00022729"/>
    </source>
</evidence>
<organism evidence="15 16">
    <name type="scientific">Chiloscyllium punctatum</name>
    <name type="common">Brownbanded bambooshark</name>
    <name type="synonym">Hemiscyllium punctatum</name>
    <dbReference type="NCBI Taxonomy" id="137246"/>
    <lineage>
        <taxon>Eukaryota</taxon>
        <taxon>Metazoa</taxon>
        <taxon>Chordata</taxon>
        <taxon>Craniata</taxon>
        <taxon>Vertebrata</taxon>
        <taxon>Chondrichthyes</taxon>
        <taxon>Elasmobranchii</taxon>
        <taxon>Galeomorphii</taxon>
        <taxon>Galeoidea</taxon>
        <taxon>Orectolobiformes</taxon>
        <taxon>Hemiscylliidae</taxon>
        <taxon>Chiloscyllium</taxon>
    </lineage>
</organism>
<evidence type="ECO:0000313" key="16">
    <source>
        <dbReference type="Proteomes" id="UP000287033"/>
    </source>
</evidence>
<dbReference type="OrthoDB" id="5317514at2759"/>
<keyword evidence="16" id="KW-1185">Reference proteome</keyword>
<dbReference type="STRING" id="137246.A0A401RNV8"/>
<dbReference type="InterPro" id="IPR018184">
    <property type="entry name" value="Integrin_alpha_C_CS"/>
</dbReference>
<name>A0A401RNV8_CHIPU</name>
<gene>
    <name evidence="15" type="ORF">chiPu_0018560</name>
</gene>
<dbReference type="PROSITE" id="PS00242">
    <property type="entry name" value="INTEGRIN_ALPHA"/>
    <property type="match status" value="1"/>
</dbReference>
<evidence type="ECO:0000256" key="10">
    <source>
        <dbReference type="ARBA" id="ARBA00023170"/>
    </source>
</evidence>
<dbReference type="PANTHER" id="PTHR23220">
    <property type="entry name" value="INTEGRIN ALPHA"/>
    <property type="match status" value="1"/>
</dbReference>
<comment type="caution">
    <text evidence="15">The sequence shown here is derived from an EMBL/GenBank/DDBJ whole genome shotgun (WGS) entry which is preliminary data.</text>
</comment>
<dbReference type="OMA" id="GCASINC"/>
<dbReference type="Gene3D" id="2.60.40.1460">
    <property type="entry name" value="Integrin domains. Chain A, domain 2"/>
    <property type="match status" value="1"/>
</dbReference>
<evidence type="ECO:0000256" key="1">
    <source>
        <dbReference type="ARBA" id="ARBA00004479"/>
    </source>
</evidence>
<keyword evidence="11" id="KW-0325">Glycoprotein</keyword>
<dbReference type="Pfam" id="PF20805">
    <property type="entry name" value="Integrin_A_Ig_2"/>
    <property type="match status" value="1"/>
</dbReference>
<dbReference type="FunFam" id="1.20.5.930:FF:000005">
    <property type="entry name" value="Integrin, alpha 10"/>
    <property type="match status" value="1"/>
</dbReference>
<dbReference type="GO" id="GO:0008305">
    <property type="term" value="C:integrin complex"/>
    <property type="evidence" value="ECO:0007669"/>
    <property type="project" value="InterPro"/>
</dbReference>
<dbReference type="GO" id="GO:0009897">
    <property type="term" value="C:external side of plasma membrane"/>
    <property type="evidence" value="ECO:0007669"/>
    <property type="project" value="TreeGrafter"/>
</dbReference>
<keyword evidence="3 12" id="KW-0812">Transmembrane</keyword>
<dbReference type="Pfam" id="PF20806">
    <property type="entry name" value="Integrin_A_Ig_3"/>
    <property type="match status" value="1"/>
</dbReference>
<evidence type="ECO:0000256" key="12">
    <source>
        <dbReference type="SAM" id="Phobius"/>
    </source>
</evidence>
<keyword evidence="8" id="KW-0401">Integrin</keyword>
<proteinExistence type="inferred from homology"/>
<evidence type="ECO:0000256" key="9">
    <source>
        <dbReference type="ARBA" id="ARBA00023136"/>
    </source>
</evidence>
<evidence type="ECO:0000256" key="3">
    <source>
        <dbReference type="ARBA" id="ARBA00022692"/>
    </source>
</evidence>
<feature type="non-terminal residue" evidence="15">
    <location>
        <position position="1"/>
    </location>
</feature>
<evidence type="ECO:0000256" key="5">
    <source>
        <dbReference type="ARBA" id="ARBA00022737"/>
    </source>
</evidence>
<dbReference type="GO" id="GO:0007160">
    <property type="term" value="P:cell-matrix adhesion"/>
    <property type="evidence" value="ECO:0007669"/>
    <property type="project" value="TreeGrafter"/>
</dbReference>
<evidence type="ECO:0000313" key="15">
    <source>
        <dbReference type="EMBL" id="GCC19833.1"/>
    </source>
</evidence>
<feature type="domain" description="Integrin alpha second immunoglobulin-like" evidence="13">
    <location>
        <begin position="92"/>
        <end position="219"/>
    </location>
</feature>
<keyword evidence="4" id="KW-0732">Signal</keyword>
<dbReference type="AlphaFoldDB" id="A0A401RNV8"/>
<dbReference type="GO" id="GO:0007229">
    <property type="term" value="P:integrin-mediated signaling pathway"/>
    <property type="evidence" value="ECO:0007669"/>
    <property type="project" value="UniProtKB-KW"/>
</dbReference>
<dbReference type="InterPro" id="IPR048285">
    <property type="entry name" value="Integrin_alpha_Ig-like_2"/>
</dbReference>
<dbReference type="GO" id="GO:0098609">
    <property type="term" value="P:cell-cell adhesion"/>
    <property type="evidence" value="ECO:0007669"/>
    <property type="project" value="TreeGrafter"/>
</dbReference>
<evidence type="ECO:0000259" key="13">
    <source>
        <dbReference type="Pfam" id="PF20805"/>
    </source>
</evidence>
<evidence type="ECO:0000256" key="8">
    <source>
        <dbReference type="ARBA" id="ARBA00023037"/>
    </source>
</evidence>
<evidence type="ECO:0000256" key="11">
    <source>
        <dbReference type="ARBA" id="ARBA00023180"/>
    </source>
</evidence>
<keyword evidence="6" id="KW-0130">Cell adhesion</keyword>
<comment type="similarity">
    <text evidence="2">Belongs to the integrin alpha chain family.</text>
</comment>
<evidence type="ECO:0000256" key="2">
    <source>
        <dbReference type="ARBA" id="ARBA00008054"/>
    </source>
</evidence>
<protein>
    <submittedName>
        <fullName evidence="15">Uncharacterized protein</fullName>
    </submittedName>
</protein>
<dbReference type="Gene3D" id="1.20.5.930">
    <property type="entry name" value="Bicelle-embedded integrin alpha(iib) transmembrane segment"/>
    <property type="match status" value="1"/>
</dbReference>
<dbReference type="InterPro" id="IPR000413">
    <property type="entry name" value="Integrin_alpha"/>
</dbReference>
<comment type="subcellular location">
    <subcellularLocation>
        <location evidence="1">Membrane</location>
        <topology evidence="1">Single-pass type I membrane protein</topology>
    </subcellularLocation>
</comment>
<dbReference type="EMBL" id="BEZZ01001615">
    <property type="protein sequence ID" value="GCC19833.1"/>
    <property type="molecule type" value="Genomic_DNA"/>
</dbReference>
<dbReference type="Proteomes" id="UP000287033">
    <property type="component" value="Unassembled WGS sequence"/>
</dbReference>
<keyword evidence="10" id="KW-0675">Receptor</keyword>
<dbReference type="SUPFAM" id="SSF69179">
    <property type="entry name" value="Integrin domains"/>
    <property type="match status" value="3"/>
</dbReference>
<evidence type="ECO:0000259" key="14">
    <source>
        <dbReference type="Pfam" id="PF20806"/>
    </source>
</evidence>
<accession>A0A401RNV8</accession>
<feature type="transmembrane region" description="Helical" evidence="12">
    <location>
        <begin position="401"/>
        <end position="429"/>
    </location>
</feature>